<dbReference type="Gene3D" id="2.60.40.4100">
    <property type="entry name" value="Zona pellucida, ZP-C domain"/>
    <property type="match status" value="1"/>
</dbReference>
<accession>A0A401T902</accession>
<evidence type="ECO:0000259" key="2">
    <source>
        <dbReference type="PROSITE" id="PS51034"/>
    </source>
</evidence>
<sequence length="82" mass="9149">MFTFTLGNYTEEQVYFHCSVALCRKDPVNRFLCPGQCVPRKQRIGDNNLSSSRAVLFGGSAIIVTLMVLGVISCKCQMKKLD</sequence>
<keyword evidence="1" id="KW-0472">Membrane</keyword>
<evidence type="ECO:0000313" key="4">
    <source>
        <dbReference type="Proteomes" id="UP000287033"/>
    </source>
</evidence>
<proteinExistence type="predicted"/>
<keyword evidence="1" id="KW-1133">Transmembrane helix</keyword>
<feature type="domain" description="ZP" evidence="2">
    <location>
        <begin position="1"/>
        <end position="40"/>
    </location>
</feature>
<dbReference type="InterPro" id="IPR001507">
    <property type="entry name" value="ZP_dom"/>
</dbReference>
<reference evidence="3 4" key="1">
    <citation type="journal article" date="2018" name="Nat. Ecol. Evol.">
        <title>Shark genomes provide insights into elasmobranch evolution and the origin of vertebrates.</title>
        <authorList>
            <person name="Hara Y"/>
            <person name="Yamaguchi K"/>
            <person name="Onimaru K"/>
            <person name="Kadota M"/>
            <person name="Koyanagi M"/>
            <person name="Keeley SD"/>
            <person name="Tatsumi K"/>
            <person name="Tanaka K"/>
            <person name="Motone F"/>
            <person name="Kageyama Y"/>
            <person name="Nozu R"/>
            <person name="Adachi N"/>
            <person name="Nishimura O"/>
            <person name="Nakagawa R"/>
            <person name="Tanegashima C"/>
            <person name="Kiyatake I"/>
            <person name="Matsumoto R"/>
            <person name="Murakumo K"/>
            <person name="Nishida K"/>
            <person name="Terakita A"/>
            <person name="Kuratani S"/>
            <person name="Sato K"/>
            <person name="Hyodo S Kuraku.S."/>
        </authorList>
    </citation>
    <scope>NUCLEOTIDE SEQUENCE [LARGE SCALE GENOMIC DNA]</scope>
</reference>
<keyword evidence="1" id="KW-0812">Transmembrane</keyword>
<protein>
    <recommendedName>
        <fullName evidence="2">ZP domain-containing protein</fullName>
    </recommendedName>
</protein>
<dbReference type="Proteomes" id="UP000287033">
    <property type="component" value="Unassembled WGS sequence"/>
</dbReference>
<keyword evidence="4" id="KW-1185">Reference proteome</keyword>
<gene>
    <name evidence="3" type="ORF">chiPu_0022726</name>
</gene>
<evidence type="ECO:0000256" key="1">
    <source>
        <dbReference type="SAM" id="Phobius"/>
    </source>
</evidence>
<feature type="transmembrane region" description="Helical" evidence="1">
    <location>
        <begin position="54"/>
        <end position="74"/>
    </location>
</feature>
<name>A0A401T902_CHIPU</name>
<dbReference type="OrthoDB" id="9944868at2759"/>
<organism evidence="3 4">
    <name type="scientific">Chiloscyllium punctatum</name>
    <name type="common">Brownbanded bambooshark</name>
    <name type="synonym">Hemiscyllium punctatum</name>
    <dbReference type="NCBI Taxonomy" id="137246"/>
    <lineage>
        <taxon>Eukaryota</taxon>
        <taxon>Metazoa</taxon>
        <taxon>Chordata</taxon>
        <taxon>Craniata</taxon>
        <taxon>Vertebrata</taxon>
        <taxon>Chondrichthyes</taxon>
        <taxon>Elasmobranchii</taxon>
        <taxon>Galeomorphii</taxon>
        <taxon>Galeoidea</taxon>
        <taxon>Orectolobiformes</taxon>
        <taxon>Hemiscylliidae</taxon>
        <taxon>Chiloscyllium</taxon>
    </lineage>
</organism>
<evidence type="ECO:0000313" key="3">
    <source>
        <dbReference type="EMBL" id="GCC39128.1"/>
    </source>
</evidence>
<dbReference type="PROSITE" id="PS51034">
    <property type="entry name" value="ZP_2"/>
    <property type="match status" value="1"/>
</dbReference>
<dbReference type="AlphaFoldDB" id="A0A401T902"/>
<dbReference type="EMBL" id="BEZZ01010385">
    <property type="protein sequence ID" value="GCC39128.1"/>
    <property type="molecule type" value="Genomic_DNA"/>
</dbReference>
<dbReference type="InterPro" id="IPR042235">
    <property type="entry name" value="ZP-C_dom"/>
</dbReference>
<comment type="caution">
    <text evidence="3">The sequence shown here is derived from an EMBL/GenBank/DDBJ whole genome shotgun (WGS) entry which is preliminary data.</text>
</comment>